<gene>
    <name evidence="1" type="ORF">NCTC5338_00437</name>
</gene>
<reference evidence="1 2" key="1">
    <citation type="submission" date="2019-05" db="EMBL/GenBank/DDBJ databases">
        <authorList>
            <consortium name="Pathogen Informatics"/>
        </authorList>
    </citation>
    <scope>NUCLEOTIDE SEQUENCE [LARGE SCALE GENOMIC DNA]</scope>
    <source>
        <strain evidence="1 2">NCTC5338</strain>
    </source>
</reference>
<sequence length="334" mass="38575">MSKVLKRVVLAQVKEDEIVVKYLNTADNELENIQKNIEFPNNDKLKEISDLGIFDNPKSFSIEKLTAGSPYYKLIDFFDIDYSEPESRLKSIDDIEFSNSQNGFKPNLVLYYFLKDKEEIILITPLNLNKLLVKDKLFLGFKKRTGVNNGIDMITHEIKDSIELPMSSFICMISKENDTTFSINVYDTFKVDKQFQLYAHINDYAKKVLNRFNSSDQNKFLLTTDKIEVQIDNIDSIMNVVTDNEALSKSLSFYSGHGNKMINQITGEKLLLAINSLQDHVEDENNKYTLEDIPKYENDKLTVSGNQIRIFVALLNNQIVEKILNNQIELPYFD</sequence>
<dbReference type="EMBL" id="LR594040">
    <property type="protein sequence ID" value="VTS69871.1"/>
    <property type="molecule type" value="Genomic_DNA"/>
</dbReference>
<dbReference type="Proteomes" id="UP000307982">
    <property type="component" value="Chromosome"/>
</dbReference>
<accession>A0A4V0BTT1</accession>
<dbReference type="OrthoDB" id="2214358at2"/>
<organism evidence="1 2">
    <name type="scientific">Streptococcus australis</name>
    <dbReference type="NCBI Taxonomy" id="113107"/>
    <lineage>
        <taxon>Bacteria</taxon>
        <taxon>Bacillati</taxon>
        <taxon>Bacillota</taxon>
        <taxon>Bacilli</taxon>
        <taxon>Lactobacillales</taxon>
        <taxon>Streptococcaceae</taxon>
        <taxon>Streptococcus</taxon>
    </lineage>
</organism>
<name>A0A4V0BTT1_9STRE</name>
<evidence type="ECO:0008006" key="3">
    <source>
        <dbReference type="Google" id="ProtNLM"/>
    </source>
</evidence>
<dbReference type="AlphaFoldDB" id="A0A4V0BTT1"/>
<protein>
    <recommendedName>
        <fullName evidence="3">DUF4868 domain-containing protein</fullName>
    </recommendedName>
</protein>
<evidence type="ECO:0000313" key="1">
    <source>
        <dbReference type="EMBL" id="VTS69871.1"/>
    </source>
</evidence>
<proteinExistence type="predicted"/>
<evidence type="ECO:0000313" key="2">
    <source>
        <dbReference type="Proteomes" id="UP000307982"/>
    </source>
</evidence>